<proteinExistence type="predicted"/>
<reference evidence="2" key="1">
    <citation type="submission" date="2021-01" db="EMBL/GenBank/DDBJ databases">
        <title>Modified the classification status of verrucomicrobia.</title>
        <authorList>
            <person name="Feng X."/>
        </authorList>
    </citation>
    <scope>NUCLEOTIDE SEQUENCE</scope>
    <source>
        <strain evidence="2">_KCTC 22039</strain>
    </source>
</reference>
<sequence>MFSSRIVTVVLAVLLMSLASTFAKESSGKWTKESMARRTMQMVDYFKEDFRKRQANLREVGVNVELNYEYFKPPLDRKQEREQEKFLEGRLSSKSHEEHAQAYMKDLKRVHEMLLQAEAPHADKKMPDRSHLKAQVVDEEVFGMPIQARRLGLVVDNSPSMEKYIEEVKEEIYQHFPAVYYFEVSGCRLGANYYSSYVWSENGRSPSSGINDAEWFFSDPNLVAYPFSPAIHCKNFPIEKVYLSYVCNQRDCLSLIKALILNYQADSIYWFCDLDDDMSESSLKELHKLLTEHKVKLYLHSVRRSPSAILTKVAEASGGAVIRKRL</sequence>
<accession>A0A8J7MHI2</accession>
<dbReference type="Proteomes" id="UP000624703">
    <property type="component" value="Unassembled WGS sequence"/>
</dbReference>
<evidence type="ECO:0000313" key="3">
    <source>
        <dbReference type="Proteomes" id="UP000624703"/>
    </source>
</evidence>
<dbReference type="EMBL" id="JAENIM010000042">
    <property type="protein sequence ID" value="MBK1792019.1"/>
    <property type="molecule type" value="Genomic_DNA"/>
</dbReference>
<feature type="signal peptide" evidence="1">
    <location>
        <begin position="1"/>
        <end position="23"/>
    </location>
</feature>
<name>A0A8J7MHI2_9BACT</name>
<keyword evidence="3" id="KW-1185">Reference proteome</keyword>
<protein>
    <submittedName>
        <fullName evidence="2">Uncharacterized protein</fullName>
    </submittedName>
</protein>
<dbReference type="RefSeq" id="WP_200312031.1">
    <property type="nucleotide sequence ID" value="NZ_JAENIM010000042.1"/>
</dbReference>
<keyword evidence="1" id="KW-0732">Signal</keyword>
<evidence type="ECO:0000256" key="1">
    <source>
        <dbReference type="SAM" id="SignalP"/>
    </source>
</evidence>
<comment type="caution">
    <text evidence="2">The sequence shown here is derived from an EMBL/GenBank/DDBJ whole genome shotgun (WGS) entry which is preliminary data.</text>
</comment>
<feature type="chain" id="PRO_5035274583" evidence="1">
    <location>
        <begin position="24"/>
        <end position="326"/>
    </location>
</feature>
<dbReference type="AlphaFoldDB" id="A0A8J7MHI2"/>
<gene>
    <name evidence="2" type="ORF">JIN82_12735</name>
</gene>
<evidence type="ECO:0000313" key="2">
    <source>
        <dbReference type="EMBL" id="MBK1792019.1"/>
    </source>
</evidence>
<organism evidence="2 3">
    <name type="scientific">Persicirhabdus sediminis</name>
    <dbReference type="NCBI Taxonomy" id="454144"/>
    <lineage>
        <taxon>Bacteria</taxon>
        <taxon>Pseudomonadati</taxon>
        <taxon>Verrucomicrobiota</taxon>
        <taxon>Verrucomicrobiia</taxon>
        <taxon>Verrucomicrobiales</taxon>
        <taxon>Verrucomicrobiaceae</taxon>
        <taxon>Persicirhabdus</taxon>
    </lineage>
</organism>